<dbReference type="InterPro" id="IPR005119">
    <property type="entry name" value="LysR_subst-bd"/>
</dbReference>
<name>A0A3N1PBC0_9GAMM</name>
<dbReference type="InterPro" id="IPR058163">
    <property type="entry name" value="LysR-type_TF_proteobact-type"/>
</dbReference>
<evidence type="ECO:0000259" key="5">
    <source>
        <dbReference type="PROSITE" id="PS50931"/>
    </source>
</evidence>
<dbReference type="GO" id="GO:0003700">
    <property type="term" value="F:DNA-binding transcription factor activity"/>
    <property type="evidence" value="ECO:0007669"/>
    <property type="project" value="InterPro"/>
</dbReference>
<feature type="domain" description="HTH lysR-type" evidence="5">
    <location>
        <begin position="1"/>
        <end position="59"/>
    </location>
</feature>
<dbReference type="STRING" id="584787.GCA_001247655_03495"/>
<dbReference type="EMBL" id="RJUL01000011">
    <property type="protein sequence ID" value="ROQ21936.1"/>
    <property type="molecule type" value="Genomic_DNA"/>
</dbReference>
<dbReference type="FunFam" id="3.40.190.290:FF:000001">
    <property type="entry name" value="Transcriptional regulator, LysR family"/>
    <property type="match status" value="1"/>
</dbReference>
<dbReference type="InterPro" id="IPR036388">
    <property type="entry name" value="WH-like_DNA-bd_sf"/>
</dbReference>
<evidence type="ECO:0000256" key="4">
    <source>
        <dbReference type="ARBA" id="ARBA00023163"/>
    </source>
</evidence>
<dbReference type="PANTHER" id="PTHR30537">
    <property type="entry name" value="HTH-TYPE TRANSCRIPTIONAL REGULATOR"/>
    <property type="match status" value="1"/>
</dbReference>
<keyword evidence="3 6" id="KW-0238">DNA-binding</keyword>
<evidence type="ECO:0000256" key="2">
    <source>
        <dbReference type="ARBA" id="ARBA00023015"/>
    </source>
</evidence>
<dbReference type="Pfam" id="PF03466">
    <property type="entry name" value="LysR_substrate"/>
    <property type="match status" value="1"/>
</dbReference>
<dbReference type="FunFam" id="1.10.10.10:FF:000001">
    <property type="entry name" value="LysR family transcriptional regulator"/>
    <property type="match status" value="1"/>
</dbReference>
<reference evidence="6 7" key="1">
    <citation type="submission" date="2018-11" db="EMBL/GenBank/DDBJ databases">
        <title>Genomic Encyclopedia of Type Strains, Phase IV (KMG-IV): sequencing the most valuable type-strain genomes for metagenomic binning, comparative biology and taxonomic classification.</title>
        <authorList>
            <person name="Goeker M."/>
        </authorList>
    </citation>
    <scope>NUCLEOTIDE SEQUENCE [LARGE SCALE GENOMIC DNA]</scope>
    <source>
        <strain evidence="6 7">DSM 21945</strain>
    </source>
</reference>
<dbReference type="Gene3D" id="1.10.10.10">
    <property type="entry name" value="Winged helix-like DNA-binding domain superfamily/Winged helix DNA-binding domain"/>
    <property type="match status" value="1"/>
</dbReference>
<dbReference type="PROSITE" id="PS50931">
    <property type="entry name" value="HTH_LYSR"/>
    <property type="match status" value="1"/>
</dbReference>
<gene>
    <name evidence="6" type="ORF">EDC28_11138</name>
</gene>
<keyword evidence="7" id="KW-1185">Reference proteome</keyword>
<dbReference type="Pfam" id="PF00126">
    <property type="entry name" value="HTH_1"/>
    <property type="match status" value="1"/>
</dbReference>
<evidence type="ECO:0000256" key="1">
    <source>
        <dbReference type="ARBA" id="ARBA00009437"/>
    </source>
</evidence>
<dbReference type="CDD" id="cd08422">
    <property type="entry name" value="PBP2_CrgA_like"/>
    <property type="match status" value="1"/>
</dbReference>
<evidence type="ECO:0000313" key="7">
    <source>
        <dbReference type="Proteomes" id="UP000268033"/>
    </source>
</evidence>
<dbReference type="AlphaFoldDB" id="A0A3N1PBC0"/>
<dbReference type="InterPro" id="IPR000847">
    <property type="entry name" value="LysR_HTH_N"/>
</dbReference>
<dbReference type="PANTHER" id="PTHR30537:SF5">
    <property type="entry name" value="HTH-TYPE TRANSCRIPTIONAL ACTIVATOR TTDR-RELATED"/>
    <property type="match status" value="1"/>
</dbReference>
<keyword evidence="4" id="KW-0804">Transcription</keyword>
<comment type="similarity">
    <text evidence="1">Belongs to the LysR transcriptional regulatory family.</text>
</comment>
<sequence>MDKLGDMDLFVRVVKNKGLAAAGREVGLSPASMSARIKGLEDRYGVRLLIRSTRRITLTDEGRRFFEDCVRVLDAIDETESRLVSASQALSGQLRVTTTADLGQQHIAPLLDRFQQRHPGVSVYLHLGDGLVNIIEDGFDLGVRYGLPGDSRLISRRLARSRRVLCAAPTYLATQGTPRHPDDLRQHRCLVMVRSAEPLATWHFNSPGGPVSVPITPARLASDGALVRRWALEGAGIAMKSYWDVAADLAAGRLVTVLDDCALDFEKKGVDGGADIQLLYPSRDYLPQRSRRFMDELVHYFDALQKGQ</sequence>
<dbReference type="Proteomes" id="UP000268033">
    <property type="component" value="Unassembled WGS sequence"/>
</dbReference>
<proteinExistence type="inferred from homology"/>
<evidence type="ECO:0000313" key="6">
    <source>
        <dbReference type="EMBL" id="ROQ21936.1"/>
    </source>
</evidence>
<dbReference type="GO" id="GO:0003677">
    <property type="term" value="F:DNA binding"/>
    <property type="evidence" value="ECO:0007669"/>
    <property type="project" value="UniProtKB-KW"/>
</dbReference>
<keyword evidence="2" id="KW-0805">Transcription regulation</keyword>
<organism evidence="6 7">
    <name type="scientific">Gallaecimonas pentaromativorans</name>
    <dbReference type="NCBI Taxonomy" id="584787"/>
    <lineage>
        <taxon>Bacteria</taxon>
        <taxon>Pseudomonadati</taxon>
        <taxon>Pseudomonadota</taxon>
        <taxon>Gammaproteobacteria</taxon>
        <taxon>Enterobacterales</taxon>
        <taxon>Gallaecimonadaceae</taxon>
        <taxon>Gallaecimonas</taxon>
    </lineage>
</organism>
<dbReference type="Gene3D" id="3.40.190.290">
    <property type="match status" value="1"/>
</dbReference>
<dbReference type="InterPro" id="IPR036390">
    <property type="entry name" value="WH_DNA-bd_sf"/>
</dbReference>
<dbReference type="SUPFAM" id="SSF53850">
    <property type="entry name" value="Periplasmic binding protein-like II"/>
    <property type="match status" value="1"/>
</dbReference>
<evidence type="ECO:0000256" key="3">
    <source>
        <dbReference type="ARBA" id="ARBA00023125"/>
    </source>
</evidence>
<dbReference type="SUPFAM" id="SSF46785">
    <property type="entry name" value="Winged helix' DNA-binding domain"/>
    <property type="match status" value="1"/>
</dbReference>
<protein>
    <submittedName>
        <fullName evidence="6">DNA-binding transcriptional LysR family regulator</fullName>
    </submittedName>
</protein>
<accession>A0A3N1PBC0</accession>
<comment type="caution">
    <text evidence="6">The sequence shown here is derived from an EMBL/GenBank/DDBJ whole genome shotgun (WGS) entry which is preliminary data.</text>
</comment>